<protein>
    <recommendedName>
        <fullName evidence="2">LysM domain-containing protein</fullName>
    </recommendedName>
</protein>
<reference evidence="4" key="1">
    <citation type="journal article" date="2019" name="Int. J. Syst. Evol. Microbiol.">
        <title>The Global Catalogue of Microorganisms (GCM) 10K type strain sequencing project: providing services to taxonomists for standard genome sequencing and annotation.</title>
        <authorList>
            <consortium name="The Broad Institute Genomics Platform"/>
            <consortium name="The Broad Institute Genome Sequencing Center for Infectious Disease"/>
            <person name="Wu L."/>
            <person name="Ma J."/>
        </authorList>
    </citation>
    <scope>NUCLEOTIDE SEQUENCE [LARGE SCALE GENOMIC DNA]</scope>
    <source>
        <strain evidence="4">JCM 16953</strain>
    </source>
</reference>
<organism evidence="3 4">
    <name type="scientific">Nocardioides panacisoli</name>
    <dbReference type="NCBI Taxonomy" id="627624"/>
    <lineage>
        <taxon>Bacteria</taxon>
        <taxon>Bacillati</taxon>
        <taxon>Actinomycetota</taxon>
        <taxon>Actinomycetes</taxon>
        <taxon>Propionibacteriales</taxon>
        <taxon>Nocardioidaceae</taxon>
        <taxon>Nocardioides</taxon>
    </lineage>
</organism>
<dbReference type="CDD" id="cd00118">
    <property type="entry name" value="LysM"/>
    <property type="match status" value="1"/>
</dbReference>
<dbReference type="EMBL" id="BAABAH010000011">
    <property type="protein sequence ID" value="GAA3826447.1"/>
    <property type="molecule type" value="Genomic_DNA"/>
</dbReference>
<evidence type="ECO:0000313" key="3">
    <source>
        <dbReference type="EMBL" id="GAA3826447.1"/>
    </source>
</evidence>
<dbReference type="Gene3D" id="3.10.350.10">
    <property type="entry name" value="LysM domain"/>
    <property type="match status" value="1"/>
</dbReference>
<comment type="caution">
    <text evidence="3">The sequence shown here is derived from an EMBL/GenBank/DDBJ whole genome shotgun (WGS) entry which is preliminary data.</text>
</comment>
<keyword evidence="1" id="KW-0472">Membrane</keyword>
<proteinExistence type="predicted"/>
<sequence length="210" mass="21792">MSICSRSRSVARPCLVWLTVTAAVGALVQVTTPVLVAPAPRDDFAGLLVAGCAAAALAAAGWLWLVTTSVVLEVVRDRHAARPSAGALRRLVLAACGVAVLTGTAAPAGAAPHPVSPLDGLPLPDRAVGTAAPHRLAPAPAETGRPATVRVRPGDSLWLIAERALGPRATDARVAAYWRRIQARNAAVIGDDPDLIRPDQRLQLPPTHQE</sequence>
<keyword evidence="1" id="KW-1133">Transmembrane helix</keyword>
<evidence type="ECO:0000256" key="1">
    <source>
        <dbReference type="SAM" id="Phobius"/>
    </source>
</evidence>
<keyword evidence="1" id="KW-0812">Transmembrane</keyword>
<evidence type="ECO:0000313" key="4">
    <source>
        <dbReference type="Proteomes" id="UP001501821"/>
    </source>
</evidence>
<feature type="transmembrane region" description="Helical" evidence="1">
    <location>
        <begin position="44"/>
        <end position="66"/>
    </location>
</feature>
<dbReference type="InterPro" id="IPR036779">
    <property type="entry name" value="LysM_dom_sf"/>
</dbReference>
<evidence type="ECO:0000259" key="2">
    <source>
        <dbReference type="Pfam" id="PF01476"/>
    </source>
</evidence>
<gene>
    <name evidence="3" type="ORF">GCM10022242_29710</name>
</gene>
<dbReference type="Proteomes" id="UP001501821">
    <property type="component" value="Unassembled WGS sequence"/>
</dbReference>
<keyword evidence="4" id="KW-1185">Reference proteome</keyword>
<feature type="domain" description="LysM" evidence="2">
    <location>
        <begin position="150"/>
        <end position="205"/>
    </location>
</feature>
<dbReference type="InterPro" id="IPR018392">
    <property type="entry name" value="LysM"/>
</dbReference>
<dbReference type="RefSeq" id="WP_344776795.1">
    <property type="nucleotide sequence ID" value="NZ_BAABAH010000011.1"/>
</dbReference>
<accession>A0ABP7IU47</accession>
<feature type="transmembrane region" description="Helical" evidence="1">
    <location>
        <begin position="87"/>
        <end position="108"/>
    </location>
</feature>
<dbReference type="Pfam" id="PF01476">
    <property type="entry name" value="LysM"/>
    <property type="match status" value="1"/>
</dbReference>
<name>A0ABP7IU47_9ACTN</name>